<dbReference type="PANTHER" id="PTHR47186">
    <property type="entry name" value="LEUCINE-RICH REPEAT-CONTAINING PROTEIN 57"/>
    <property type="match status" value="1"/>
</dbReference>
<dbReference type="PANTHER" id="PTHR47186:SF13">
    <property type="entry name" value="DISEASE RESISTANCE PROTEIN RGA3"/>
    <property type="match status" value="1"/>
</dbReference>
<evidence type="ECO:0000259" key="1">
    <source>
        <dbReference type="Pfam" id="PF25019"/>
    </source>
</evidence>
<dbReference type="SUPFAM" id="SSF52058">
    <property type="entry name" value="L domain-like"/>
    <property type="match status" value="1"/>
</dbReference>
<organism evidence="2 3">
    <name type="scientific">Acer saccharum</name>
    <name type="common">Sugar maple</name>
    <dbReference type="NCBI Taxonomy" id="4024"/>
    <lineage>
        <taxon>Eukaryota</taxon>
        <taxon>Viridiplantae</taxon>
        <taxon>Streptophyta</taxon>
        <taxon>Embryophyta</taxon>
        <taxon>Tracheophyta</taxon>
        <taxon>Spermatophyta</taxon>
        <taxon>Magnoliopsida</taxon>
        <taxon>eudicotyledons</taxon>
        <taxon>Gunneridae</taxon>
        <taxon>Pentapetalae</taxon>
        <taxon>rosids</taxon>
        <taxon>malvids</taxon>
        <taxon>Sapindales</taxon>
        <taxon>Sapindaceae</taxon>
        <taxon>Hippocastanoideae</taxon>
        <taxon>Acereae</taxon>
        <taxon>Acer</taxon>
    </lineage>
</organism>
<dbReference type="InterPro" id="IPR056789">
    <property type="entry name" value="LRR_R13L1-DRL21"/>
</dbReference>
<dbReference type="AlphaFoldDB" id="A0AA39RS73"/>
<gene>
    <name evidence="2" type="ORF">LWI29_017941</name>
</gene>
<protein>
    <recommendedName>
        <fullName evidence="1">R13L1/DRL21-like LRR repeat region domain-containing protein</fullName>
    </recommendedName>
</protein>
<keyword evidence="3" id="KW-1185">Reference proteome</keyword>
<name>A0AA39RS73_ACESA</name>
<comment type="caution">
    <text evidence="2">The sequence shown here is derived from an EMBL/GenBank/DDBJ whole genome shotgun (WGS) entry which is preliminary data.</text>
</comment>
<feature type="domain" description="R13L1/DRL21-like LRR repeat region" evidence="1">
    <location>
        <begin position="27"/>
        <end position="152"/>
    </location>
</feature>
<dbReference type="InterPro" id="IPR032675">
    <property type="entry name" value="LRR_dom_sf"/>
</dbReference>
<accession>A0AA39RS73</accession>
<dbReference type="Proteomes" id="UP001168877">
    <property type="component" value="Unassembled WGS sequence"/>
</dbReference>
<dbReference type="Gene3D" id="3.80.10.10">
    <property type="entry name" value="Ribonuclease Inhibitor"/>
    <property type="match status" value="3"/>
</dbReference>
<reference evidence="2" key="2">
    <citation type="submission" date="2023-06" db="EMBL/GenBank/DDBJ databases">
        <authorList>
            <person name="Swenson N.G."/>
            <person name="Wegrzyn J.L."/>
            <person name="Mcevoy S.L."/>
        </authorList>
    </citation>
    <scope>NUCLEOTIDE SEQUENCE</scope>
    <source>
        <strain evidence="2">NS2018</strain>
        <tissue evidence="2">Leaf</tissue>
    </source>
</reference>
<dbReference type="Pfam" id="PF25019">
    <property type="entry name" value="LRR_R13L1-DRL21"/>
    <property type="match status" value="1"/>
</dbReference>
<sequence>MPPDIRQITCLKTLTRFIVGKKRGGHLDELKDLNLGGKLSIEHLQRVENPRDAKEANLVEKLNLRQLSLSWENESDLQKPEDVEKVLEALKPHTNLKQLHISGYKGDQFPSWMRDNILNNVVCIEISKCDKCSQLPPLALLPFLRTLHLSNMSQLMYIDDHFQDSGMARGFPSLQSLEIENLPSLQRFSREDGRKLLPRLTSLRIVKCPKLTLQHLPSVEQLTVSKCNEVVLGSISNLKNLISLYIGSNDELNYLPEGTLLNLTSLKTLNISWFTKLKCLPTEIGSLSSLEKLDIVRCYELESFPEQGMEGLKRLKYLSLICCPEVVALPDGMKYLTSLCHLELDASKLEVLPDVLRYVPLQFMSISDCPNLESLPHWLGDLTSLQTLRINFCPKLPSLPASIQGLTMLQKVCISACPELEKRIEKDKGEDWYKIAHIPNVEVKYPWHSKENCIPFGIVGAPVGVETFLLLSESFGAPMGVETFVLLSESFGAPMGVETFVLLSESFGAPMGVETFLLLSESFGAPMGVETFVLLSESFY</sequence>
<dbReference type="EMBL" id="JAUESC010000385">
    <property type="protein sequence ID" value="KAK0578898.1"/>
    <property type="molecule type" value="Genomic_DNA"/>
</dbReference>
<dbReference type="SUPFAM" id="SSF52047">
    <property type="entry name" value="RNI-like"/>
    <property type="match status" value="1"/>
</dbReference>
<evidence type="ECO:0000313" key="2">
    <source>
        <dbReference type="EMBL" id="KAK0578898.1"/>
    </source>
</evidence>
<evidence type="ECO:0000313" key="3">
    <source>
        <dbReference type="Proteomes" id="UP001168877"/>
    </source>
</evidence>
<proteinExistence type="predicted"/>
<reference evidence="2" key="1">
    <citation type="journal article" date="2022" name="Plant J.">
        <title>Strategies of tolerance reflected in two North American maple genomes.</title>
        <authorList>
            <person name="McEvoy S.L."/>
            <person name="Sezen U.U."/>
            <person name="Trouern-Trend A."/>
            <person name="McMahon S.M."/>
            <person name="Schaberg P.G."/>
            <person name="Yang J."/>
            <person name="Wegrzyn J.L."/>
            <person name="Swenson N.G."/>
        </authorList>
    </citation>
    <scope>NUCLEOTIDE SEQUENCE</scope>
    <source>
        <strain evidence="2">NS2018</strain>
    </source>
</reference>